<dbReference type="Proteomes" id="UP001429354">
    <property type="component" value="Unassembled WGS sequence"/>
</dbReference>
<dbReference type="InterPro" id="IPR001509">
    <property type="entry name" value="Epimerase_deHydtase"/>
</dbReference>
<evidence type="ECO:0000313" key="4">
    <source>
        <dbReference type="Proteomes" id="UP001429354"/>
    </source>
</evidence>
<organism evidence="3 4">
    <name type="scientific">Pseudoxanthomonas gei</name>
    <dbReference type="NCBI Taxonomy" id="1383030"/>
    <lineage>
        <taxon>Bacteria</taxon>
        <taxon>Pseudomonadati</taxon>
        <taxon>Pseudomonadota</taxon>
        <taxon>Gammaproteobacteria</taxon>
        <taxon>Lysobacterales</taxon>
        <taxon>Lysobacteraceae</taxon>
        <taxon>Pseudoxanthomonas</taxon>
    </lineage>
</organism>
<protein>
    <submittedName>
        <fullName evidence="3">NAD-dependent epimerase/dehydratase family protein</fullName>
    </submittedName>
</protein>
<accession>A0ABX0ACQ6</accession>
<evidence type="ECO:0000313" key="3">
    <source>
        <dbReference type="EMBL" id="NDK39349.1"/>
    </source>
</evidence>
<gene>
    <name evidence="3" type="ORF">DT603_10895</name>
</gene>
<dbReference type="Pfam" id="PF01370">
    <property type="entry name" value="Epimerase"/>
    <property type="match status" value="1"/>
</dbReference>
<comment type="subcellular location">
    <subcellularLocation>
        <location evidence="1">Membrane</location>
    </subcellularLocation>
</comment>
<evidence type="ECO:0000259" key="2">
    <source>
        <dbReference type="Pfam" id="PF01370"/>
    </source>
</evidence>
<comment type="caution">
    <text evidence="3">The sequence shown here is derived from an EMBL/GenBank/DDBJ whole genome shotgun (WGS) entry which is preliminary data.</text>
</comment>
<dbReference type="RefSeq" id="WP_162349911.1">
    <property type="nucleotide sequence ID" value="NZ_QOVG01000006.1"/>
</dbReference>
<dbReference type="EMBL" id="QOVG01000006">
    <property type="protein sequence ID" value="NDK39349.1"/>
    <property type="molecule type" value="Genomic_DNA"/>
</dbReference>
<proteinExistence type="predicted"/>
<evidence type="ECO:0000256" key="1">
    <source>
        <dbReference type="ARBA" id="ARBA00004370"/>
    </source>
</evidence>
<name>A0ABX0ACQ6_9GAMM</name>
<dbReference type="Gene3D" id="3.40.50.720">
    <property type="entry name" value="NAD(P)-binding Rossmann-like Domain"/>
    <property type="match status" value="1"/>
</dbReference>
<sequence>MRILITGANGLVGQGVLRECLRDPHVTAVAALGRHPSGQAHAKLSEITCADFADLSAVEDALLPFDACFYCAGAPPLGTAEDEYRHVTLDLTLNVATTLAGLNPGIVFVYISGAHSNPASRLMPLRIKGETEQALAALPVRTVMLRPGGIQPVEGVRSPHAAMAAVHALAGPLLGLGVRLLPGALTTTGRVGRAMLAVLSQQPLPAVVENAEINRLGA</sequence>
<dbReference type="PANTHER" id="PTHR14097">
    <property type="entry name" value="OXIDOREDUCTASE HTATIP2"/>
    <property type="match status" value="1"/>
</dbReference>
<dbReference type="SUPFAM" id="SSF51735">
    <property type="entry name" value="NAD(P)-binding Rossmann-fold domains"/>
    <property type="match status" value="1"/>
</dbReference>
<reference evidence="3 4" key="1">
    <citation type="submission" date="2018-07" db="EMBL/GenBank/DDBJ databases">
        <title>Whole genome Sequencing of Pseudoxanthomonas gei KCTC 32298 (T).</title>
        <authorList>
            <person name="Kumar S."/>
            <person name="Bansal K."/>
            <person name="Kaur A."/>
            <person name="Patil P."/>
            <person name="Sharma S."/>
            <person name="Patil P.B."/>
        </authorList>
    </citation>
    <scope>NUCLEOTIDE SEQUENCE [LARGE SCALE GENOMIC DNA]</scope>
    <source>
        <strain evidence="3 4">KCTC 32298</strain>
    </source>
</reference>
<keyword evidence="4" id="KW-1185">Reference proteome</keyword>
<dbReference type="PANTHER" id="PTHR14097:SF8">
    <property type="entry name" value="NAD(P)-BINDING DOMAIN-CONTAINING PROTEIN"/>
    <property type="match status" value="1"/>
</dbReference>
<feature type="domain" description="NAD-dependent epimerase/dehydratase" evidence="2">
    <location>
        <begin position="3"/>
        <end position="115"/>
    </location>
</feature>
<dbReference type="InterPro" id="IPR036291">
    <property type="entry name" value="NAD(P)-bd_dom_sf"/>
</dbReference>